<dbReference type="EMBL" id="AP026978">
    <property type="protein sequence ID" value="BDT99534.1"/>
    <property type="molecule type" value="Genomic_DNA"/>
</dbReference>
<accession>A0ABM8CX24</accession>
<dbReference type="InterPro" id="IPR050834">
    <property type="entry name" value="Glycosyltransf_2"/>
</dbReference>
<keyword evidence="3 5" id="KW-0808">Transferase</keyword>
<evidence type="ECO:0000256" key="1">
    <source>
        <dbReference type="ARBA" id="ARBA00006739"/>
    </source>
</evidence>
<dbReference type="RefSeq" id="WP_281879687.1">
    <property type="nucleotide sequence ID" value="NZ_AP026976.1"/>
</dbReference>
<keyword evidence="2" id="KW-0328">Glycosyltransferase</keyword>
<sequence>MSGQNGAKTTVVIATRNRAAELVRTLTELHTLRPRPEIVVLDNASADDTVARARAFPGVRVVPLSRNLGAAARNLGVALARTPYIAFSDDDSWWARDALPEAERLLDACPRLGLLAGRTLVGAEHRDDPVNELMATSPLGHPPGLPGPLVLGFLACAAIVRKEAYLQAAGFSPLLHFGAEERLLSLDMAACGWDLCYVAAVRAHHHPSTRRPPRAWRKRAEQRNNALIVWMRRPLRRCAAESAGLVGRTVRDPGTLLAVAGLLRRLPQALAQRRRLPPEIERRARILELAHERK</sequence>
<dbReference type="PANTHER" id="PTHR43685:SF5">
    <property type="entry name" value="GLYCOSYLTRANSFERASE EPSE-RELATED"/>
    <property type="match status" value="1"/>
</dbReference>
<organism evidence="5 6">
    <name type="scientific">Nocardia sputorum</name>
    <dbReference type="NCBI Taxonomy" id="2984338"/>
    <lineage>
        <taxon>Bacteria</taxon>
        <taxon>Bacillati</taxon>
        <taxon>Actinomycetota</taxon>
        <taxon>Actinomycetes</taxon>
        <taxon>Mycobacteriales</taxon>
        <taxon>Nocardiaceae</taxon>
        <taxon>Nocardia</taxon>
    </lineage>
</organism>
<dbReference type="Pfam" id="PF00535">
    <property type="entry name" value="Glycos_transf_2"/>
    <property type="match status" value="1"/>
</dbReference>
<dbReference type="Proteomes" id="UP001317870">
    <property type="component" value="Chromosome"/>
</dbReference>
<keyword evidence="6" id="KW-1185">Reference proteome</keyword>
<evidence type="ECO:0000313" key="5">
    <source>
        <dbReference type="EMBL" id="BDT99534.1"/>
    </source>
</evidence>
<proteinExistence type="inferred from homology"/>
<protein>
    <submittedName>
        <fullName evidence="5">Glycosyl transferase</fullName>
    </submittedName>
</protein>
<dbReference type="InterPro" id="IPR029044">
    <property type="entry name" value="Nucleotide-diphossugar_trans"/>
</dbReference>
<reference evidence="5 6" key="1">
    <citation type="submission" date="2022-11" db="EMBL/GenBank/DDBJ databases">
        <title>Genome Sequencing of Nocardia sp. ON39_IFM12276 and assembly.</title>
        <authorList>
            <person name="Shimojima M."/>
            <person name="Toyokawa M."/>
            <person name="Uesaka K."/>
        </authorList>
    </citation>
    <scope>NUCLEOTIDE SEQUENCE [LARGE SCALE GENOMIC DNA]</scope>
    <source>
        <strain evidence="5 6">IFM 12276</strain>
    </source>
</reference>
<comment type="similarity">
    <text evidence="1">Belongs to the glycosyltransferase 2 family.</text>
</comment>
<dbReference type="InterPro" id="IPR001173">
    <property type="entry name" value="Glyco_trans_2-like"/>
</dbReference>
<evidence type="ECO:0000256" key="2">
    <source>
        <dbReference type="ARBA" id="ARBA00022676"/>
    </source>
</evidence>
<evidence type="ECO:0000259" key="4">
    <source>
        <dbReference type="Pfam" id="PF00535"/>
    </source>
</evidence>
<feature type="domain" description="Glycosyltransferase 2-like" evidence="4">
    <location>
        <begin position="10"/>
        <end position="133"/>
    </location>
</feature>
<dbReference type="Gene3D" id="3.90.550.10">
    <property type="entry name" value="Spore Coat Polysaccharide Biosynthesis Protein SpsA, Chain A"/>
    <property type="match status" value="1"/>
</dbReference>
<evidence type="ECO:0000256" key="3">
    <source>
        <dbReference type="ARBA" id="ARBA00022679"/>
    </source>
</evidence>
<name>A0ABM8CX24_9NOCA</name>
<dbReference type="SUPFAM" id="SSF53448">
    <property type="entry name" value="Nucleotide-diphospho-sugar transferases"/>
    <property type="match status" value="1"/>
</dbReference>
<dbReference type="GO" id="GO:0016740">
    <property type="term" value="F:transferase activity"/>
    <property type="evidence" value="ECO:0007669"/>
    <property type="project" value="UniProtKB-KW"/>
</dbReference>
<evidence type="ECO:0000313" key="6">
    <source>
        <dbReference type="Proteomes" id="UP001317870"/>
    </source>
</evidence>
<gene>
    <name evidence="5" type="ORF">IFM12276_25630</name>
</gene>
<dbReference type="PANTHER" id="PTHR43685">
    <property type="entry name" value="GLYCOSYLTRANSFERASE"/>
    <property type="match status" value="1"/>
</dbReference>